<reference evidence="10 11" key="1">
    <citation type="submission" date="2022-03" db="EMBL/GenBank/DDBJ databases">
        <title>Isotopic signatures of nitrous oxide derived from detoxification processes.</title>
        <authorList>
            <person name="Behrendt U."/>
            <person name="Buchen C."/>
            <person name="Well R."/>
            <person name="Ulrich A."/>
            <person name="Rohe L."/>
            <person name="Kolb S."/>
            <person name="Schloter M."/>
            <person name="Horn M.A."/>
            <person name="Augustin J."/>
        </authorList>
    </citation>
    <scope>NUCLEOTIDE SEQUENCE [LARGE SCALE GENOMIC DNA]</scope>
    <source>
        <strain evidence="10 11">S4-C24</strain>
    </source>
</reference>
<accession>A0ABY3W8P0</accession>
<dbReference type="InterPro" id="IPR001789">
    <property type="entry name" value="Sig_transdc_resp-reg_receiver"/>
</dbReference>
<keyword evidence="4" id="KW-0804">Transcription</keyword>
<feature type="domain" description="Response regulatory" evidence="8">
    <location>
        <begin position="6"/>
        <end position="119"/>
    </location>
</feature>
<evidence type="ECO:0000259" key="8">
    <source>
        <dbReference type="PROSITE" id="PS50110"/>
    </source>
</evidence>
<evidence type="ECO:0000256" key="5">
    <source>
        <dbReference type="PROSITE-ProRule" id="PRU00169"/>
    </source>
</evidence>
<feature type="domain" description="OmpR/PhoB-type" evidence="9">
    <location>
        <begin position="209"/>
        <end position="315"/>
    </location>
</feature>
<dbReference type="InterPro" id="IPR016032">
    <property type="entry name" value="Sig_transdc_resp-reg_C-effctor"/>
</dbReference>
<dbReference type="PROSITE" id="PS50110">
    <property type="entry name" value="RESPONSE_REGULATORY"/>
    <property type="match status" value="1"/>
</dbReference>
<name>A0ABY3W8P0_9MICC</name>
<dbReference type="CDD" id="cd17574">
    <property type="entry name" value="REC_OmpR"/>
    <property type="match status" value="1"/>
</dbReference>
<dbReference type="Proteomes" id="UP000829069">
    <property type="component" value="Chromosome"/>
</dbReference>
<evidence type="ECO:0000256" key="6">
    <source>
        <dbReference type="PROSITE-ProRule" id="PRU01091"/>
    </source>
</evidence>
<keyword evidence="2" id="KW-0805">Transcription regulation</keyword>
<gene>
    <name evidence="10" type="ORF">MNQ99_13350</name>
</gene>
<evidence type="ECO:0000256" key="4">
    <source>
        <dbReference type="ARBA" id="ARBA00023163"/>
    </source>
</evidence>
<dbReference type="SUPFAM" id="SSF52172">
    <property type="entry name" value="CheY-like"/>
    <property type="match status" value="1"/>
</dbReference>
<proteinExistence type="predicted"/>
<dbReference type="SMART" id="SM00862">
    <property type="entry name" value="Trans_reg_C"/>
    <property type="match status" value="1"/>
</dbReference>
<dbReference type="EMBL" id="CP093326">
    <property type="protein sequence ID" value="UNK44933.1"/>
    <property type="molecule type" value="Genomic_DNA"/>
</dbReference>
<feature type="modified residue" description="4-aspartylphosphate" evidence="5">
    <location>
        <position position="55"/>
    </location>
</feature>
<keyword evidence="1 5" id="KW-0597">Phosphoprotein</keyword>
<dbReference type="Pfam" id="PF00072">
    <property type="entry name" value="Response_reg"/>
    <property type="match status" value="1"/>
</dbReference>
<feature type="region of interest" description="Disordered" evidence="7">
    <location>
        <begin position="124"/>
        <end position="164"/>
    </location>
</feature>
<dbReference type="CDD" id="cd00383">
    <property type="entry name" value="trans_reg_C"/>
    <property type="match status" value="1"/>
</dbReference>
<protein>
    <submittedName>
        <fullName evidence="10">Response regulator transcription factor</fullName>
    </submittedName>
</protein>
<evidence type="ECO:0000256" key="3">
    <source>
        <dbReference type="ARBA" id="ARBA00023125"/>
    </source>
</evidence>
<keyword evidence="11" id="KW-1185">Reference proteome</keyword>
<organism evidence="10 11">
    <name type="scientific">Arthrobacter sulfonylureivorans</name>
    <dbReference type="NCBI Taxonomy" id="2486855"/>
    <lineage>
        <taxon>Bacteria</taxon>
        <taxon>Bacillati</taxon>
        <taxon>Actinomycetota</taxon>
        <taxon>Actinomycetes</taxon>
        <taxon>Micrococcales</taxon>
        <taxon>Micrococcaceae</taxon>
        <taxon>Arthrobacter</taxon>
    </lineage>
</organism>
<keyword evidence="3 6" id="KW-0238">DNA-binding</keyword>
<dbReference type="SMART" id="SM00448">
    <property type="entry name" value="REC"/>
    <property type="match status" value="1"/>
</dbReference>
<evidence type="ECO:0000256" key="2">
    <source>
        <dbReference type="ARBA" id="ARBA00023015"/>
    </source>
</evidence>
<dbReference type="PANTHER" id="PTHR48111:SF4">
    <property type="entry name" value="DNA-BINDING DUAL TRANSCRIPTIONAL REGULATOR OMPR"/>
    <property type="match status" value="1"/>
</dbReference>
<dbReference type="Gene3D" id="3.40.50.2300">
    <property type="match status" value="1"/>
</dbReference>
<evidence type="ECO:0000313" key="10">
    <source>
        <dbReference type="EMBL" id="UNK44933.1"/>
    </source>
</evidence>
<dbReference type="InterPro" id="IPR001867">
    <property type="entry name" value="OmpR/PhoB-type_DNA-bd"/>
</dbReference>
<dbReference type="Pfam" id="PF00486">
    <property type="entry name" value="Trans_reg_C"/>
    <property type="match status" value="1"/>
</dbReference>
<dbReference type="PROSITE" id="PS51755">
    <property type="entry name" value="OMPR_PHOB"/>
    <property type="match status" value="1"/>
</dbReference>
<dbReference type="InterPro" id="IPR039420">
    <property type="entry name" value="WalR-like"/>
</dbReference>
<feature type="DNA-binding region" description="OmpR/PhoB-type" evidence="6">
    <location>
        <begin position="209"/>
        <end position="315"/>
    </location>
</feature>
<dbReference type="RefSeq" id="WP_127511870.1">
    <property type="nucleotide sequence ID" value="NZ_CP093326.1"/>
</dbReference>
<dbReference type="InterPro" id="IPR036388">
    <property type="entry name" value="WH-like_DNA-bd_sf"/>
</dbReference>
<dbReference type="InterPro" id="IPR011006">
    <property type="entry name" value="CheY-like_superfamily"/>
</dbReference>
<evidence type="ECO:0000256" key="1">
    <source>
        <dbReference type="ARBA" id="ARBA00022553"/>
    </source>
</evidence>
<evidence type="ECO:0000256" key="7">
    <source>
        <dbReference type="SAM" id="MobiDB-lite"/>
    </source>
</evidence>
<dbReference type="PANTHER" id="PTHR48111">
    <property type="entry name" value="REGULATOR OF RPOS"/>
    <property type="match status" value="1"/>
</dbReference>
<dbReference type="SUPFAM" id="SSF46894">
    <property type="entry name" value="C-terminal effector domain of the bipartite response regulators"/>
    <property type="match status" value="1"/>
</dbReference>
<evidence type="ECO:0000313" key="11">
    <source>
        <dbReference type="Proteomes" id="UP000829069"/>
    </source>
</evidence>
<sequence length="317" mass="33546">MSEQRTAVIVEDDLDIRELISTVLSSSGFTVHTASSGMEGVAAIKRHNPDVVTLDLGLPDIDGFEVARQVRRFSDTYIIMLTARAEELDTLLGLETGADDYLTKPFRPRELRARITAMLRRPRATKDNDGGAAVGASTPSGGVAVTTDAPVPEPVLQGAGVGGGGQAGLQLSPSGGAAVPAVAGGGTALAVAAEAGVEPSLAAPVPAADGVLEHNGIVVDNRARTVIRSGRELDLTRSEFDLLYALMESGRVVRTKADLVRRLRNEPYNTGGYISDSDERTIEVHMANLRRKLGDDTKAPRWIKTVRGVGYSLAPKR</sequence>
<dbReference type="Gene3D" id="1.10.10.10">
    <property type="entry name" value="Winged helix-like DNA-binding domain superfamily/Winged helix DNA-binding domain"/>
    <property type="match status" value="1"/>
</dbReference>
<evidence type="ECO:0000259" key="9">
    <source>
        <dbReference type="PROSITE" id="PS51755"/>
    </source>
</evidence>